<evidence type="ECO:0000256" key="2">
    <source>
        <dbReference type="ARBA" id="ARBA00004245"/>
    </source>
</evidence>
<feature type="domain" description="PHD-type" evidence="23">
    <location>
        <begin position="1126"/>
        <end position="1258"/>
    </location>
</feature>
<organism evidence="24 25">
    <name type="scientific">Pundamilia nyererei</name>
    <dbReference type="NCBI Taxonomy" id="303518"/>
    <lineage>
        <taxon>Eukaryota</taxon>
        <taxon>Metazoa</taxon>
        <taxon>Chordata</taxon>
        <taxon>Craniata</taxon>
        <taxon>Vertebrata</taxon>
        <taxon>Euteleostomi</taxon>
        <taxon>Actinopterygii</taxon>
        <taxon>Neopterygii</taxon>
        <taxon>Teleostei</taxon>
        <taxon>Neoteleostei</taxon>
        <taxon>Acanthomorphata</taxon>
        <taxon>Ovalentaria</taxon>
        <taxon>Cichlomorphae</taxon>
        <taxon>Cichliformes</taxon>
        <taxon>Cichlidae</taxon>
        <taxon>African cichlids</taxon>
        <taxon>Pseudocrenilabrinae</taxon>
        <taxon>Haplochromini</taxon>
        <taxon>Pundamilia</taxon>
    </lineage>
</organism>
<evidence type="ECO:0000256" key="17">
    <source>
        <dbReference type="ARBA" id="ARBA00023212"/>
    </source>
</evidence>
<keyword evidence="8" id="KW-0132">Cell division</keyword>
<protein>
    <recommendedName>
        <fullName evidence="4">DNA (cytosine-5-)-methyltransferase</fullName>
        <ecNumber evidence="4">2.1.1.37</ecNumber>
    </recommendedName>
</protein>
<dbReference type="Gene3D" id="2.30.30.140">
    <property type="match status" value="1"/>
</dbReference>
<keyword evidence="5" id="KW-0963">Cytoplasm</keyword>
<evidence type="ECO:0000256" key="1">
    <source>
        <dbReference type="ARBA" id="ARBA00004123"/>
    </source>
</evidence>
<evidence type="ECO:0000256" key="12">
    <source>
        <dbReference type="ARBA" id="ARBA00022723"/>
    </source>
</evidence>
<dbReference type="PROSITE" id="PS51533">
    <property type="entry name" value="ADD"/>
    <property type="match status" value="1"/>
</dbReference>
<dbReference type="FunFam" id="1.10.418.10:FF:000028">
    <property type="entry name" value="RP/EB family microtubule-associated protein"/>
    <property type="match status" value="1"/>
</dbReference>
<keyword evidence="10 20" id="KW-0949">S-adenosyl-L-methionine</keyword>
<reference evidence="25" key="1">
    <citation type="submission" date="2025-08" db="UniProtKB">
        <authorList>
            <consortium name="RefSeq"/>
        </authorList>
    </citation>
    <scope>IDENTIFICATION</scope>
</reference>
<evidence type="ECO:0000256" key="14">
    <source>
        <dbReference type="ARBA" id="ARBA00022776"/>
    </source>
</evidence>
<dbReference type="GO" id="GO:0051301">
    <property type="term" value="P:cell division"/>
    <property type="evidence" value="ECO:0007669"/>
    <property type="project" value="UniProtKB-KW"/>
</dbReference>
<evidence type="ECO:0000256" key="7">
    <source>
        <dbReference type="ARBA" id="ARBA00022603"/>
    </source>
</evidence>
<comment type="subcellular location">
    <subcellularLocation>
        <location evidence="2">Cytoplasm</location>
        <location evidence="2">Cytoskeleton</location>
    </subcellularLocation>
    <subcellularLocation>
        <location evidence="1">Nucleus</location>
    </subcellularLocation>
</comment>
<keyword evidence="15" id="KW-0862">Zinc</keyword>
<dbReference type="Gene3D" id="1.10.720.50">
    <property type="entry name" value="PWWP, helical domain"/>
    <property type="match status" value="1"/>
</dbReference>
<proteinExistence type="inferred from homology"/>
<evidence type="ECO:0000256" key="20">
    <source>
        <dbReference type="PROSITE-ProRule" id="PRU01016"/>
    </source>
</evidence>
<dbReference type="InterPro" id="IPR029063">
    <property type="entry name" value="SAM-dependent_MTases_sf"/>
</dbReference>
<dbReference type="Gene3D" id="1.10.418.10">
    <property type="entry name" value="Calponin-like domain"/>
    <property type="match status" value="1"/>
</dbReference>
<evidence type="ECO:0000256" key="8">
    <source>
        <dbReference type="ARBA" id="ARBA00022618"/>
    </source>
</evidence>
<sequence>MDQHTPAGSQRHSSDRCLSEMAVHVTLNGTFLYNRYELLAWLNETLQTSFTKVEQACTGAAYCQLMDWLFPGSLDLSRVQFQCDTIMHSLHNFTLLQAAFRKARVIRHIPIESLMKRNSAVALTFLQWFKIFFDENNDGREYNALEARGGQSLVPADLGGAFLLPNQKLAVTVTTDSKTIEQEKANDVISLISDDEDDVVDLTMESVTNIDECVPPEQVKEAESTDSLVDEGDVLLRFSKQYCHDDVNLTPTGQIINALRSTPYCLYLHVGVELGGGRRTSIVLIGYFDGCSGASVVRALLAVQLSVDSAVGAPESDPDLLIKALTEAGLPLSNLAVFYCDAPPPQVSRRFEAQLRLFSPSLVSLCGLPGMAGRACQAGLLTSFSHVVDLVKDIHRHYSTCASINDSLKELFADVEHHNLSRPVSSQCLFFIHAVQKMAGCWTDLVEYFKLEALAVDAERISTQRITVRLTDPKVELHFLFLAYALEPLRALQELQQYGSANVGVELQLTLVLLHSYAARVLQPAALDDFLRRRDVKLLSSEAKLLPAAEVKVGARVKNLLRATPAVDLDDEDRADFMKDARVFYQAALRSVVESVPEQLGDSALRNITLVQKDPHRVSNKLSSSVLSEMAVELRLCDPASSEADQLQDDYLSLTHATRSGEATSWAKMVSEVSPGSTLRRLILTLLALPSSLHRTQVFAKVSNIPKTFPDSREASKALPEPGMWARRPNNRRRKIPVRHQTAHDNERKQEVDKLSSSEDSDWTKSRPPVRSREYSSTEESGDTENSSDVVDVTEASRMCRADRLRQLHSHRNRQAKSDFVVSSDDEDSAATPTRVASAREQPPGELVWGYAGSSALWPAVVLPCRGETPLPGKTLVEWYGQKTSSQVSLQDLKPFAAFTQNFCADSFNILNTYQEAVYLSLQEAARRCKKQFAPPPKGREELLKQMLDWALGGFQPSGPEGFQPNAPKNDWWSRVMKKLPHKASSSPDSSSINLKDVEVCLKRLSCSSIRKASKPATANKKEGHPAEHGPKARKEKEARGGGSKMGRQGKKEEEEEEEWRGKGKSKTGWRGRKAHKKRGELNDDVSSDWMPSKKKIYTKLHNKVNKPTASYAQPDQKHRETIISTIVDMKLDIEGYCLCCGTDNIEIFHPLFKGGLCLKCKDNFTETLYRYDGDGYQSYCTICCYGMDVLLCGNDGCCRSYCEDCLNILVGPGTFDSLKLEDPWICYLCQAHRPHRALIPREDWSIRVQEFFTNDSGMEFEPHRVYPSIPANLRRPVRVLSLFDGIGTGFYVLKVLGIKIDKYVASEVCEDSVAVATVNHDGKIVHIGDVRHITQERLEQWGPFDLLIGGSPCNDLSIVNPLRKGLYEGTGRLFFDYYRILQWLKPKEDDLRPFFWLYENTVAMNTCNKISICRFLECNPVMVDAMHVTPARRARYFWGNIPGMRRPIVATQSDKLDLQECLELGRKATMCKVRTITTNANSLKQGKNVNKLPVLYNGKEDKLWITELERVFGFPKHYTDVRDMNRQQRQKVLGKAWCVPVVRHLLAPLKDYFTCEDLSPLTTAATTSSSPSSQSSSAPAEQQLSS</sequence>
<dbReference type="SUPFAM" id="SSF47576">
    <property type="entry name" value="Calponin-homology domain, CH-domain"/>
    <property type="match status" value="1"/>
</dbReference>
<gene>
    <name evidence="25" type="primary">LOC102213071</name>
</gene>
<dbReference type="Pfam" id="PF00307">
    <property type="entry name" value="CH"/>
    <property type="match status" value="1"/>
</dbReference>
<feature type="region of interest" description="Disordered" evidence="21">
    <location>
        <begin position="1564"/>
        <end position="1587"/>
    </location>
</feature>
<feature type="region of interest" description="Disordered" evidence="21">
    <location>
        <begin position="707"/>
        <end position="792"/>
    </location>
</feature>
<keyword evidence="18" id="KW-0539">Nucleus</keyword>
<evidence type="ECO:0000256" key="11">
    <source>
        <dbReference type="ARBA" id="ARBA00022701"/>
    </source>
</evidence>
<dbReference type="SUPFAM" id="SSF53335">
    <property type="entry name" value="S-adenosyl-L-methionine-dependent methyltransferases"/>
    <property type="match status" value="1"/>
</dbReference>
<dbReference type="InterPro" id="IPR025766">
    <property type="entry name" value="ADD"/>
</dbReference>
<evidence type="ECO:0000256" key="9">
    <source>
        <dbReference type="ARBA" id="ARBA00022679"/>
    </source>
</evidence>
<comment type="similarity">
    <text evidence="20">Belongs to the class I-like SAM-binding methyltransferase superfamily. C5-methyltransferase family.</text>
</comment>
<evidence type="ECO:0000313" key="24">
    <source>
        <dbReference type="Proteomes" id="UP000695023"/>
    </source>
</evidence>
<feature type="region of interest" description="Disordered" evidence="21">
    <location>
        <begin position="1011"/>
        <end position="1086"/>
    </location>
</feature>
<dbReference type="PROSITE" id="PS51679">
    <property type="entry name" value="SAM_MT_C5"/>
    <property type="match status" value="1"/>
</dbReference>
<dbReference type="SUPFAM" id="SSF63748">
    <property type="entry name" value="Tudor/PWWP/MBT"/>
    <property type="match status" value="1"/>
</dbReference>
<feature type="compositionally biased region" description="Basic and acidic residues" evidence="21">
    <location>
        <begin position="742"/>
        <end position="776"/>
    </location>
</feature>
<keyword evidence="7 20" id="KW-0489">Methyltransferase</keyword>
<dbReference type="EC" id="2.1.1.37" evidence="4"/>
<dbReference type="InterPro" id="IPR018117">
    <property type="entry name" value="C5_DNA_meth_AS"/>
</dbReference>
<dbReference type="GO" id="GO:0005634">
    <property type="term" value="C:nucleus"/>
    <property type="evidence" value="ECO:0007669"/>
    <property type="project" value="UniProtKB-SubCell"/>
</dbReference>
<evidence type="ECO:0000256" key="13">
    <source>
        <dbReference type="ARBA" id="ARBA00022771"/>
    </source>
</evidence>
<dbReference type="InterPro" id="IPR001525">
    <property type="entry name" value="C5_MeTfrase"/>
</dbReference>
<evidence type="ECO:0000259" key="22">
    <source>
        <dbReference type="PROSITE" id="PS50021"/>
    </source>
</evidence>
<evidence type="ECO:0000256" key="19">
    <source>
        <dbReference type="ARBA" id="ARBA00023306"/>
    </source>
</evidence>
<evidence type="ECO:0000256" key="16">
    <source>
        <dbReference type="ARBA" id="ARBA00023125"/>
    </source>
</evidence>
<keyword evidence="9 20" id="KW-0808">Transferase</keyword>
<dbReference type="InterPro" id="IPR050390">
    <property type="entry name" value="C5-Methyltransferase"/>
</dbReference>
<dbReference type="GO" id="GO:0032259">
    <property type="term" value="P:methylation"/>
    <property type="evidence" value="ECO:0007669"/>
    <property type="project" value="UniProtKB-KW"/>
</dbReference>
<dbReference type="Proteomes" id="UP000695023">
    <property type="component" value="Unplaced"/>
</dbReference>
<name>A0A9Y3RZZ1_9CICH</name>
<feature type="compositionally biased region" description="Basic residues" evidence="21">
    <location>
        <begin position="1063"/>
        <end position="1079"/>
    </location>
</feature>
<evidence type="ECO:0000256" key="3">
    <source>
        <dbReference type="ARBA" id="ARBA00010729"/>
    </source>
</evidence>
<evidence type="ECO:0000259" key="23">
    <source>
        <dbReference type="PROSITE" id="PS51533"/>
    </source>
</evidence>
<evidence type="ECO:0000256" key="10">
    <source>
        <dbReference type="ARBA" id="ARBA00022691"/>
    </source>
</evidence>
<keyword evidence="24" id="KW-1185">Reference proteome</keyword>
<dbReference type="GeneID" id="102213071"/>
<dbReference type="GO" id="GO:0003677">
    <property type="term" value="F:DNA binding"/>
    <property type="evidence" value="ECO:0007669"/>
    <property type="project" value="UniProtKB-KW"/>
</dbReference>
<feature type="domain" description="Calponin-homology (CH)" evidence="22">
    <location>
        <begin position="32"/>
        <end position="134"/>
    </location>
</feature>
<dbReference type="PROSITE" id="PS00094">
    <property type="entry name" value="C5_MTASE_1"/>
    <property type="match status" value="1"/>
</dbReference>
<keyword evidence="6" id="KW-0678">Repressor</keyword>
<keyword evidence="16" id="KW-0238">DNA-binding</keyword>
<evidence type="ECO:0000256" key="6">
    <source>
        <dbReference type="ARBA" id="ARBA00022491"/>
    </source>
</evidence>
<evidence type="ECO:0000313" key="25">
    <source>
        <dbReference type="RefSeq" id="XP_005752217.1"/>
    </source>
</evidence>
<evidence type="ECO:0000256" key="18">
    <source>
        <dbReference type="ARBA" id="ARBA00023242"/>
    </source>
</evidence>
<evidence type="ECO:0000256" key="4">
    <source>
        <dbReference type="ARBA" id="ARBA00011975"/>
    </source>
</evidence>
<evidence type="ECO:0000256" key="15">
    <source>
        <dbReference type="ARBA" id="ARBA00022833"/>
    </source>
</evidence>
<feature type="compositionally biased region" description="Basic and acidic residues" evidence="21">
    <location>
        <begin position="1020"/>
        <end position="1040"/>
    </location>
</feature>
<keyword evidence="17" id="KW-0206">Cytoskeleton</keyword>
<dbReference type="InterPro" id="IPR040552">
    <property type="entry name" value="DNMT3_ADD_GATA1-like"/>
</dbReference>
<keyword evidence="19" id="KW-0131">Cell cycle</keyword>
<comment type="similarity">
    <text evidence="3">Belongs to the MAPRE family.</text>
</comment>
<keyword evidence="11" id="KW-0493">Microtubule</keyword>
<dbReference type="PANTHER" id="PTHR23068:SF53">
    <property type="entry name" value="DNA (CYTOSINE-5-)-METHYLTRANSFERASE"/>
    <property type="match status" value="1"/>
</dbReference>
<dbReference type="InterPro" id="IPR001715">
    <property type="entry name" value="CH_dom"/>
</dbReference>
<dbReference type="GO" id="GO:0051718">
    <property type="term" value="F:DNA (cytosine-5-)-methyltransferase activity, acting on CpG substrates"/>
    <property type="evidence" value="ECO:0007669"/>
    <property type="project" value="TreeGrafter"/>
</dbReference>
<dbReference type="PANTHER" id="PTHR23068">
    <property type="entry name" value="DNA CYTOSINE-5- -METHYLTRANSFERASE 3-RELATED"/>
    <property type="match status" value="1"/>
</dbReference>
<dbReference type="Gene3D" id="3.40.50.150">
    <property type="entry name" value="Vaccinia Virus protein VP39"/>
    <property type="match status" value="2"/>
</dbReference>
<dbReference type="FunFam" id="3.40.50.150:FF:000008">
    <property type="entry name" value="DNA (Cytosine-5)-methyltransferase 3A isoform X1"/>
    <property type="match status" value="1"/>
</dbReference>
<dbReference type="Pfam" id="PF17980">
    <property type="entry name" value="ADD_DNMT3"/>
    <property type="match status" value="1"/>
</dbReference>
<keyword evidence="13" id="KW-0863">Zinc-finger</keyword>
<keyword evidence="12" id="KW-0479">Metal-binding</keyword>
<evidence type="ECO:0000256" key="5">
    <source>
        <dbReference type="ARBA" id="ARBA00022490"/>
    </source>
</evidence>
<dbReference type="InterPro" id="IPR049554">
    <property type="entry name" value="DNMT3_ADD_PHD"/>
</dbReference>
<feature type="region of interest" description="Disordered" evidence="21">
    <location>
        <begin position="805"/>
        <end position="841"/>
    </location>
</feature>
<keyword evidence="14" id="KW-0498">Mitosis</keyword>
<dbReference type="GO" id="GO:0005874">
    <property type="term" value="C:microtubule"/>
    <property type="evidence" value="ECO:0007669"/>
    <property type="project" value="UniProtKB-KW"/>
</dbReference>
<feature type="active site" evidence="20">
    <location>
        <position position="1354"/>
    </location>
</feature>
<dbReference type="PROSITE" id="PS50021">
    <property type="entry name" value="CH"/>
    <property type="match status" value="1"/>
</dbReference>
<dbReference type="RefSeq" id="XP_005752217.1">
    <property type="nucleotide sequence ID" value="XM_005752160.1"/>
</dbReference>
<dbReference type="GO" id="GO:0008270">
    <property type="term" value="F:zinc ion binding"/>
    <property type="evidence" value="ECO:0007669"/>
    <property type="project" value="UniProtKB-KW"/>
</dbReference>
<dbReference type="Pfam" id="PF00145">
    <property type="entry name" value="DNA_methylase"/>
    <property type="match status" value="1"/>
</dbReference>
<dbReference type="Pfam" id="PF21255">
    <property type="entry name" value="DNMT3_ADD_GATA1-like"/>
    <property type="match status" value="1"/>
</dbReference>
<feature type="compositionally biased region" description="Basic residues" evidence="21">
    <location>
        <begin position="729"/>
        <end position="738"/>
    </location>
</feature>
<dbReference type="InterPro" id="IPR036872">
    <property type="entry name" value="CH_dom_sf"/>
</dbReference>
<dbReference type="GO" id="GO:0000122">
    <property type="term" value="P:negative regulation of transcription by RNA polymerase II"/>
    <property type="evidence" value="ECO:0007669"/>
    <property type="project" value="TreeGrafter"/>
</dbReference>
<accession>A0A9Y3RZZ1</accession>
<evidence type="ECO:0000256" key="21">
    <source>
        <dbReference type="SAM" id="MobiDB-lite"/>
    </source>
</evidence>